<proteinExistence type="predicted"/>
<evidence type="ECO:0000313" key="1">
    <source>
        <dbReference type="EMBL" id="KAF6173015.1"/>
    </source>
</evidence>
<organism evidence="1 2">
    <name type="scientific">Kingdonia uniflora</name>
    <dbReference type="NCBI Taxonomy" id="39325"/>
    <lineage>
        <taxon>Eukaryota</taxon>
        <taxon>Viridiplantae</taxon>
        <taxon>Streptophyta</taxon>
        <taxon>Embryophyta</taxon>
        <taxon>Tracheophyta</taxon>
        <taxon>Spermatophyta</taxon>
        <taxon>Magnoliopsida</taxon>
        <taxon>Ranunculales</taxon>
        <taxon>Circaeasteraceae</taxon>
        <taxon>Kingdonia</taxon>
    </lineage>
</organism>
<sequence length="92" mass="10655">MASEIYFVFMNFDPEYERLRADRTKQGIFALDSYLSSKHDELLKVNLEQGTYKKRLSLVIVDGFAVEITHDQANVLRSTQGVRVVEKNQVFP</sequence>
<dbReference type="Proteomes" id="UP000541444">
    <property type="component" value="Unassembled WGS sequence"/>
</dbReference>
<dbReference type="OrthoDB" id="1537661at2759"/>
<name>A0A7J7P0Q2_9MAGN</name>
<evidence type="ECO:0000313" key="2">
    <source>
        <dbReference type="Proteomes" id="UP000541444"/>
    </source>
</evidence>
<protein>
    <recommendedName>
        <fullName evidence="3">Inhibitor I9 domain-containing protein</fullName>
    </recommendedName>
</protein>
<dbReference type="AlphaFoldDB" id="A0A7J7P0Q2"/>
<dbReference type="EMBL" id="JACGCM010000375">
    <property type="protein sequence ID" value="KAF6173015.1"/>
    <property type="molecule type" value="Genomic_DNA"/>
</dbReference>
<comment type="caution">
    <text evidence="1">The sequence shown here is derived from an EMBL/GenBank/DDBJ whole genome shotgun (WGS) entry which is preliminary data.</text>
</comment>
<reference evidence="1 2" key="1">
    <citation type="journal article" date="2020" name="IScience">
        <title>Genome Sequencing of the Endangered Kingdonia uniflora (Circaeasteraceae, Ranunculales) Reveals Potential Mechanisms of Evolutionary Specialization.</title>
        <authorList>
            <person name="Sun Y."/>
            <person name="Deng T."/>
            <person name="Zhang A."/>
            <person name="Moore M.J."/>
            <person name="Landis J.B."/>
            <person name="Lin N."/>
            <person name="Zhang H."/>
            <person name="Zhang X."/>
            <person name="Huang J."/>
            <person name="Zhang X."/>
            <person name="Sun H."/>
            <person name="Wang H."/>
        </authorList>
    </citation>
    <scope>NUCLEOTIDE SEQUENCE [LARGE SCALE GENOMIC DNA]</scope>
    <source>
        <strain evidence="1">TB1705</strain>
        <tissue evidence="1">Leaf</tissue>
    </source>
</reference>
<evidence type="ECO:0008006" key="3">
    <source>
        <dbReference type="Google" id="ProtNLM"/>
    </source>
</evidence>
<gene>
    <name evidence="1" type="ORF">GIB67_006391</name>
</gene>
<dbReference type="PANTHER" id="PTHR37379">
    <property type="entry name" value="OS01G0220500 PROTEIN"/>
    <property type="match status" value="1"/>
</dbReference>
<keyword evidence="2" id="KW-1185">Reference proteome</keyword>
<dbReference type="PANTHER" id="PTHR37379:SF1">
    <property type="entry name" value="OS01G0220500 PROTEIN"/>
    <property type="match status" value="1"/>
</dbReference>
<accession>A0A7J7P0Q2</accession>